<dbReference type="Proteomes" id="UP000298663">
    <property type="component" value="Unassembled WGS sequence"/>
</dbReference>
<name>A0A4U5PAM8_STECR</name>
<reference evidence="2 3" key="2">
    <citation type="journal article" date="2019" name="G3 (Bethesda)">
        <title>Hybrid Assembly of the Genome of the Entomopathogenic Nematode Steinernema carpocapsae Identifies the X-Chromosome.</title>
        <authorList>
            <person name="Serra L."/>
            <person name="Macchietto M."/>
            <person name="Macias-Munoz A."/>
            <person name="McGill C.J."/>
            <person name="Rodriguez I.M."/>
            <person name="Rodriguez B."/>
            <person name="Murad R."/>
            <person name="Mortazavi A."/>
        </authorList>
    </citation>
    <scope>NUCLEOTIDE SEQUENCE [LARGE SCALE GENOMIC DNA]</scope>
    <source>
        <strain evidence="2 3">ALL</strain>
    </source>
</reference>
<gene>
    <name evidence="2" type="ORF">L596_007796</name>
</gene>
<protein>
    <submittedName>
        <fullName evidence="2">Uncharacterized protein</fullName>
    </submittedName>
</protein>
<evidence type="ECO:0000256" key="1">
    <source>
        <dbReference type="SAM" id="MobiDB-lite"/>
    </source>
</evidence>
<evidence type="ECO:0000313" key="3">
    <source>
        <dbReference type="Proteomes" id="UP000298663"/>
    </source>
</evidence>
<proteinExistence type="predicted"/>
<feature type="compositionally biased region" description="Basic and acidic residues" evidence="1">
    <location>
        <begin position="59"/>
        <end position="73"/>
    </location>
</feature>
<sequence length="150" mass="16578">MELLSVTSAPVKQDWLPDNNHDGMFNVAQGIGASLASSKVASDCPPTVTRNAGSSGDRGGGERDKFVSGDSKRRHDGARSSVRPAPLESIRVAAVLLLNYRRKTRRAQVVRRVVRMVTRTPTDDVLMLRSLKNCFCCSRRIEAISINRRR</sequence>
<organism evidence="2 3">
    <name type="scientific">Steinernema carpocapsae</name>
    <name type="common">Entomopathogenic nematode</name>
    <dbReference type="NCBI Taxonomy" id="34508"/>
    <lineage>
        <taxon>Eukaryota</taxon>
        <taxon>Metazoa</taxon>
        <taxon>Ecdysozoa</taxon>
        <taxon>Nematoda</taxon>
        <taxon>Chromadorea</taxon>
        <taxon>Rhabditida</taxon>
        <taxon>Tylenchina</taxon>
        <taxon>Panagrolaimomorpha</taxon>
        <taxon>Strongyloidoidea</taxon>
        <taxon>Steinernematidae</taxon>
        <taxon>Steinernema</taxon>
    </lineage>
</organism>
<accession>A0A4U5PAM8</accession>
<feature type="region of interest" description="Disordered" evidence="1">
    <location>
        <begin position="42"/>
        <end position="83"/>
    </location>
</feature>
<comment type="caution">
    <text evidence="2">The sequence shown here is derived from an EMBL/GenBank/DDBJ whole genome shotgun (WGS) entry which is preliminary data.</text>
</comment>
<reference evidence="2 3" key="1">
    <citation type="journal article" date="2015" name="Genome Biol.">
        <title>Comparative genomics of Steinernema reveals deeply conserved gene regulatory networks.</title>
        <authorList>
            <person name="Dillman A.R."/>
            <person name="Macchietto M."/>
            <person name="Porter C.F."/>
            <person name="Rogers A."/>
            <person name="Williams B."/>
            <person name="Antoshechkin I."/>
            <person name="Lee M.M."/>
            <person name="Goodwin Z."/>
            <person name="Lu X."/>
            <person name="Lewis E.E."/>
            <person name="Goodrich-Blair H."/>
            <person name="Stock S.P."/>
            <person name="Adams B.J."/>
            <person name="Sternberg P.W."/>
            <person name="Mortazavi A."/>
        </authorList>
    </citation>
    <scope>NUCLEOTIDE SEQUENCE [LARGE SCALE GENOMIC DNA]</scope>
    <source>
        <strain evidence="2 3">ALL</strain>
    </source>
</reference>
<keyword evidence="3" id="KW-1185">Reference proteome</keyword>
<dbReference type="EMBL" id="AZBU02000002">
    <property type="protein sequence ID" value="TKR93316.1"/>
    <property type="molecule type" value="Genomic_DNA"/>
</dbReference>
<dbReference type="AlphaFoldDB" id="A0A4U5PAM8"/>
<evidence type="ECO:0000313" key="2">
    <source>
        <dbReference type="EMBL" id="TKR93316.1"/>
    </source>
</evidence>